<dbReference type="SUPFAM" id="SSF48208">
    <property type="entry name" value="Six-hairpin glycosidases"/>
    <property type="match status" value="1"/>
</dbReference>
<dbReference type="Gene3D" id="1.50.10.20">
    <property type="match status" value="1"/>
</dbReference>
<evidence type="ECO:0000313" key="1">
    <source>
        <dbReference type="EMBL" id="KKN40514.1"/>
    </source>
</evidence>
<evidence type="ECO:0008006" key="2">
    <source>
        <dbReference type="Google" id="ProtNLM"/>
    </source>
</evidence>
<sequence>ATDIYICSNQNPNQIVSGTLAYAIACGRAIISTPYTYAKDMIIPGRGLLVKFRDYISYTNAIMKILSNPLLREKMEINNYSFSRRMIWPNVAISHYNVFKRVIPDLEKYEMSYPEINFDHIKNLTDDFGIIQFANYAKPDKSSGYTLDDNARALIACTLYFKLFKDNTKLKLMKIYLNFIKYVHKKDNKLYNIVNYEKVVNLEHWSEDAHGRAMMALGYLIAPTNIPSELRVEAERIFENAKKIVDQIRSPRAVSFILIGLYFYNVIKNSEVIRIKKLADYLTQLYKDCNSEKWHWFENYLTYSNSKLPEALFFCYKTTKDDRYLLIAKESLDFLISLTFKDGKFAPIGQNGWYHKNGHNASHDQQPVDAASMVQTLSVAYDITKENRYMKLAIEVFHWFLGKNSLNQEVYNTLTGGCHDGIGENSLNMNQGAESSISYLLARLSLQILKDSVNF</sequence>
<proteinExistence type="predicted"/>
<dbReference type="GO" id="GO:0005975">
    <property type="term" value="P:carbohydrate metabolic process"/>
    <property type="evidence" value="ECO:0007669"/>
    <property type="project" value="InterPro"/>
</dbReference>
<feature type="non-terminal residue" evidence="1">
    <location>
        <position position="1"/>
    </location>
</feature>
<protein>
    <recommendedName>
        <fullName evidence="2">Glycosyl transferase family 1 domain-containing protein</fullName>
    </recommendedName>
</protein>
<accession>A0A0F9QD88</accession>
<dbReference type="EMBL" id="LAZR01001700">
    <property type="protein sequence ID" value="KKN40514.1"/>
    <property type="molecule type" value="Genomic_DNA"/>
</dbReference>
<dbReference type="InterPro" id="IPR008928">
    <property type="entry name" value="6-hairpin_glycosidase_sf"/>
</dbReference>
<organism evidence="1">
    <name type="scientific">marine sediment metagenome</name>
    <dbReference type="NCBI Taxonomy" id="412755"/>
    <lineage>
        <taxon>unclassified sequences</taxon>
        <taxon>metagenomes</taxon>
        <taxon>ecological metagenomes</taxon>
    </lineage>
</organism>
<gene>
    <name evidence="1" type="ORF">LCGC14_0732450</name>
</gene>
<dbReference type="Gene3D" id="3.40.50.2000">
    <property type="entry name" value="Glycogen Phosphorylase B"/>
    <property type="match status" value="1"/>
</dbReference>
<reference evidence="1" key="1">
    <citation type="journal article" date="2015" name="Nature">
        <title>Complex archaea that bridge the gap between prokaryotes and eukaryotes.</title>
        <authorList>
            <person name="Spang A."/>
            <person name="Saw J.H."/>
            <person name="Jorgensen S.L."/>
            <person name="Zaremba-Niedzwiedzka K."/>
            <person name="Martijn J."/>
            <person name="Lind A.E."/>
            <person name="van Eijk R."/>
            <person name="Schleper C."/>
            <person name="Guy L."/>
            <person name="Ettema T.J."/>
        </authorList>
    </citation>
    <scope>NUCLEOTIDE SEQUENCE</scope>
</reference>
<dbReference type="AlphaFoldDB" id="A0A0F9QD88"/>
<name>A0A0F9QD88_9ZZZZ</name>
<comment type="caution">
    <text evidence="1">The sequence shown here is derived from an EMBL/GenBank/DDBJ whole genome shotgun (WGS) entry which is preliminary data.</text>
</comment>
<dbReference type="SUPFAM" id="SSF53756">
    <property type="entry name" value="UDP-Glycosyltransferase/glycogen phosphorylase"/>
    <property type="match status" value="1"/>
</dbReference>